<dbReference type="SUPFAM" id="SSF81606">
    <property type="entry name" value="PP2C-like"/>
    <property type="match status" value="1"/>
</dbReference>
<name>A0A426ZYV3_ENSVE</name>
<dbReference type="Proteomes" id="UP000287651">
    <property type="component" value="Unassembled WGS sequence"/>
</dbReference>
<evidence type="ECO:0000256" key="1">
    <source>
        <dbReference type="ARBA" id="ARBA00013081"/>
    </source>
</evidence>
<reference evidence="2 3" key="1">
    <citation type="journal article" date="2014" name="Agronomy (Basel)">
        <title>A Draft Genome Sequence for Ensete ventricosum, the Drought-Tolerant Tree Against Hunger.</title>
        <authorList>
            <person name="Harrison J."/>
            <person name="Moore K.A."/>
            <person name="Paszkiewicz K."/>
            <person name="Jones T."/>
            <person name="Grant M."/>
            <person name="Ambacheew D."/>
            <person name="Muzemil S."/>
            <person name="Studholme D.J."/>
        </authorList>
    </citation>
    <scope>NUCLEOTIDE SEQUENCE [LARGE SCALE GENOMIC DNA]</scope>
</reference>
<dbReference type="Gene3D" id="3.60.40.10">
    <property type="entry name" value="PPM-type phosphatase domain"/>
    <property type="match status" value="1"/>
</dbReference>
<sequence length="131" mass="14706">MRQLSSLLNGLAKSLYAGKRKVPGAEEGREAADELRREAKKNDTILRSSGSTRSCVSVFSQRGEKGVNQDCYIVWEVWDAISNQEAVNIVSSTKDRRKSAKRLVERAVCAWKRKRRGVAVDDCSAICLFFH</sequence>
<evidence type="ECO:0000313" key="3">
    <source>
        <dbReference type="Proteomes" id="UP000287651"/>
    </source>
</evidence>
<dbReference type="EC" id="3.1.3.16" evidence="1"/>
<accession>A0A426ZYV3</accession>
<protein>
    <recommendedName>
        <fullName evidence="1">protein-serine/threonine phosphatase</fullName>
        <ecNumber evidence="1">3.1.3.16</ecNumber>
    </recommendedName>
</protein>
<gene>
    <name evidence="2" type="ORF">B296_00008154</name>
</gene>
<comment type="caution">
    <text evidence="2">The sequence shown here is derived from an EMBL/GenBank/DDBJ whole genome shotgun (WGS) entry which is preliminary data.</text>
</comment>
<dbReference type="AlphaFoldDB" id="A0A426ZYV3"/>
<dbReference type="InterPro" id="IPR036457">
    <property type="entry name" value="PPM-type-like_dom_sf"/>
</dbReference>
<organism evidence="2 3">
    <name type="scientific">Ensete ventricosum</name>
    <name type="common">Abyssinian banana</name>
    <name type="synonym">Musa ensete</name>
    <dbReference type="NCBI Taxonomy" id="4639"/>
    <lineage>
        <taxon>Eukaryota</taxon>
        <taxon>Viridiplantae</taxon>
        <taxon>Streptophyta</taxon>
        <taxon>Embryophyta</taxon>
        <taxon>Tracheophyta</taxon>
        <taxon>Spermatophyta</taxon>
        <taxon>Magnoliopsida</taxon>
        <taxon>Liliopsida</taxon>
        <taxon>Zingiberales</taxon>
        <taxon>Musaceae</taxon>
        <taxon>Ensete</taxon>
    </lineage>
</organism>
<proteinExistence type="predicted"/>
<dbReference type="EMBL" id="AMZH03004453">
    <property type="protein sequence ID" value="RRT69131.1"/>
    <property type="molecule type" value="Genomic_DNA"/>
</dbReference>
<evidence type="ECO:0000313" key="2">
    <source>
        <dbReference type="EMBL" id="RRT69131.1"/>
    </source>
</evidence>
<dbReference type="GO" id="GO:0004722">
    <property type="term" value="F:protein serine/threonine phosphatase activity"/>
    <property type="evidence" value="ECO:0007669"/>
    <property type="project" value="UniProtKB-EC"/>
</dbReference>